<organism evidence="2 3">
    <name type="scientific">Methylobacterium nodulans (strain LMG 21967 / CNCM I-2342 / ORS 2060)</name>
    <dbReference type="NCBI Taxonomy" id="460265"/>
    <lineage>
        <taxon>Bacteria</taxon>
        <taxon>Pseudomonadati</taxon>
        <taxon>Pseudomonadota</taxon>
        <taxon>Alphaproteobacteria</taxon>
        <taxon>Hyphomicrobiales</taxon>
        <taxon>Methylobacteriaceae</taxon>
        <taxon>Methylobacterium</taxon>
    </lineage>
</organism>
<dbReference type="AlphaFoldDB" id="B8IBL8"/>
<gene>
    <name evidence="2" type="ordered locus">Mnod_4401</name>
</gene>
<reference evidence="2 3" key="1">
    <citation type="submission" date="2009-01" db="EMBL/GenBank/DDBJ databases">
        <title>Complete sequence of chromosome of Methylobacterium nodulans ORS 2060.</title>
        <authorList>
            <consortium name="US DOE Joint Genome Institute"/>
            <person name="Lucas S."/>
            <person name="Copeland A."/>
            <person name="Lapidus A."/>
            <person name="Glavina del Rio T."/>
            <person name="Dalin E."/>
            <person name="Tice H."/>
            <person name="Bruce D."/>
            <person name="Goodwin L."/>
            <person name="Pitluck S."/>
            <person name="Sims D."/>
            <person name="Brettin T."/>
            <person name="Detter J.C."/>
            <person name="Han C."/>
            <person name="Larimer F."/>
            <person name="Land M."/>
            <person name="Hauser L."/>
            <person name="Kyrpides N."/>
            <person name="Ivanova N."/>
            <person name="Marx C.J."/>
            <person name="Richardson P."/>
        </authorList>
    </citation>
    <scope>NUCLEOTIDE SEQUENCE [LARGE SCALE GENOMIC DNA]</scope>
    <source>
        <strain evidence="3">LMG 21967 / CNCM I-2342 / ORS 2060</strain>
    </source>
</reference>
<feature type="region of interest" description="Disordered" evidence="1">
    <location>
        <begin position="1"/>
        <end position="29"/>
    </location>
</feature>
<dbReference type="RefSeq" id="WP_015930913.1">
    <property type="nucleotide sequence ID" value="NC_011894.1"/>
</dbReference>
<dbReference type="OrthoDB" id="7998969at2"/>
<feature type="compositionally biased region" description="Basic and acidic residues" evidence="1">
    <location>
        <begin position="17"/>
        <end position="29"/>
    </location>
</feature>
<dbReference type="KEGG" id="mno:Mnod_4401"/>
<dbReference type="eggNOG" id="ENOG5032PF4">
    <property type="taxonomic scope" value="Bacteria"/>
</dbReference>
<evidence type="ECO:0000313" key="3">
    <source>
        <dbReference type="Proteomes" id="UP000008207"/>
    </source>
</evidence>
<protein>
    <submittedName>
        <fullName evidence="2">Uncharacterized protein</fullName>
    </submittedName>
</protein>
<evidence type="ECO:0000313" key="2">
    <source>
        <dbReference type="EMBL" id="ACL59272.1"/>
    </source>
</evidence>
<dbReference type="Proteomes" id="UP000008207">
    <property type="component" value="Chromosome"/>
</dbReference>
<evidence type="ECO:0000256" key="1">
    <source>
        <dbReference type="SAM" id="MobiDB-lite"/>
    </source>
</evidence>
<dbReference type="EMBL" id="CP001349">
    <property type="protein sequence ID" value="ACL59272.1"/>
    <property type="molecule type" value="Genomic_DNA"/>
</dbReference>
<sequence length="65" mass="7222">MLGCREPDDPAPPPVPERVRREVQTQSETERLERLLAGLVVTRPSDDTISTALLKRNLVVTQLSA</sequence>
<proteinExistence type="predicted"/>
<dbReference type="HOGENOM" id="CLU_2844859_0_0_5"/>
<name>B8IBL8_METNO</name>
<keyword evidence="3" id="KW-1185">Reference proteome</keyword>
<accession>B8IBL8</accession>